<evidence type="ECO:0000256" key="1">
    <source>
        <dbReference type="SAM" id="Phobius"/>
    </source>
</evidence>
<feature type="transmembrane region" description="Helical" evidence="1">
    <location>
        <begin position="37"/>
        <end position="52"/>
    </location>
</feature>
<organism evidence="2 3">
    <name type="scientific">Paenibacillus turicensis</name>
    <dbReference type="NCBI Taxonomy" id="160487"/>
    <lineage>
        <taxon>Bacteria</taxon>
        <taxon>Bacillati</taxon>
        <taxon>Bacillota</taxon>
        <taxon>Bacilli</taxon>
        <taxon>Bacillales</taxon>
        <taxon>Paenibacillaceae</taxon>
        <taxon>Paenibacillus</taxon>
    </lineage>
</organism>
<keyword evidence="1" id="KW-0472">Membrane</keyword>
<keyword evidence="1" id="KW-0812">Transmembrane</keyword>
<evidence type="ECO:0000313" key="3">
    <source>
        <dbReference type="Proteomes" id="UP001519272"/>
    </source>
</evidence>
<proteinExistence type="predicted"/>
<keyword evidence="1" id="KW-1133">Transmembrane helix</keyword>
<feature type="transmembrane region" description="Helical" evidence="1">
    <location>
        <begin position="12"/>
        <end position="30"/>
    </location>
</feature>
<dbReference type="Proteomes" id="UP001519272">
    <property type="component" value="Unassembled WGS sequence"/>
</dbReference>
<name>A0ABS4FWB9_9BACL</name>
<keyword evidence="3" id="KW-1185">Reference proteome</keyword>
<protein>
    <submittedName>
        <fullName evidence="2">Uncharacterized protein</fullName>
    </submittedName>
</protein>
<evidence type="ECO:0000313" key="2">
    <source>
        <dbReference type="EMBL" id="MBP1906820.1"/>
    </source>
</evidence>
<dbReference type="EMBL" id="JAGGKG010000018">
    <property type="protein sequence ID" value="MBP1906820.1"/>
    <property type="molecule type" value="Genomic_DNA"/>
</dbReference>
<comment type="caution">
    <text evidence="2">The sequence shown here is derived from an EMBL/GenBank/DDBJ whole genome shotgun (WGS) entry which is preliminary data.</text>
</comment>
<accession>A0ABS4FWB9</accession>
<reference evidence="2 3" key="1">
    <citation type="submission" date="2021-03" db="EMBL/GenBank/DDBJ databases">
        <title>Genomic Encyclopedia of Type Strains, Phase IV (KMG-IV): sequencing the most valuable type-strain genomes for metagenomic binning, comparative biology and taxonomic classification.</title>
        <authorList>
            <person name="Goeker M."/>
        </authorList>
    </citation>
    <scope>NUCLEOTIDE SEQUENCE [LARGE SCALE GENOMIC DNA]</scope>
    <source>
        <strain evidence="2 3">DSM 14349</strain>
    </source>
</reference>
<gene>
    <name evidence="2" type="ORF">J2Z32_003484</name>
</gene>
<sequence length="53" mass="6436">MLSDALDKVFKIIMIILFFVNLGMSINYKMKGYFKESCWYMLWSILLWVMVFN</sequence>